<evidence type="ECO:0000256" key="2">
    <source>
        <dbReference type="ARBA" id="ARBA00022448"/>
    </source>
</evidence>
<feature type="transmembrane region" description="Helical" evidence="8">
    <location>
        <begin position="371"/>
        <end position="392"/>
    </location>
</feature>
<keyword evidence="10" id="KW-1185">Reference proteome</keyword>
<feature type="transmembrane region" description="Helical" evidence="8">
    <location>
        <begin position="236"/>
        <end position="258"/>
    </location>
</feature>
<feature type="transmembrane region" description="Helical" evidence="8">
    <location>
        <begin position="50"/>
        <end position="71"/>
    </location>
</feature>
<keyword evidence="3 8" id="KW-0812">Transmembrane</keyword>
<reference evidence="9 10" key="1">
    <citation type="submission" date="2018-01" db="EMBL/GenBank/DDBJ databases">
        <authorList>
            <person name="Gaut B.S."/>
            <person name="Morton B.R."/>
            <person name="Clegg M.T."/>
            <person name="Duvall M.R."/>
        </authorList>
    </citation>
    <scope>NUCLEOTIDE SEQUENCE [LARGE SCALE GENOMIC DNA]</scope>
    <source>
        <strain evidence="9 10">HR-AV</strain>
    </source>
</reference>
<organism evidence="9 10">
    <name type="scientific">Solitalea longa</name>
    <dbReference type="NCBI Taxonomy" id="2079460"/>
    <lineage>
        <taxon>Bacteria</taxon>
        <taxon>Pseudomonadati</taxon>
        <taxon>Bacteroidota</taxon>
        <taxon>Sphingobacteriia</taxon>
        <taxon>Sphingobacteriales</taxon>
        <taxon>Sphingobacteriaceae</taxon>
        <taxon>Solitalea</taxon>
    </lineage>
</organism>
<dbReference type="Proteomes" id="UP000236893">
    <property type="component" value="Unassembled WGS sequence"/>
</dbReference>
<feature type="transmembrane region" description="Helical" evidence="8">
    <location>
        <begin position="110"/>
        <end position="133"/>
    </location>
</feature>
<dbReference type="Pfam" id="PF03219">
    <property type="entry name" value="TLC"/>
    <property type="match status" value="1"/>
</dbReference>
<dbReference type="AlphaFoldDB" id="A0A2S4ZZL6"/>
<feature type="transmembrane region" description="Helical" evidence="8">
    <location>
        <begin position="404"/>
        <end position="423"/>
    </location>
</feature>
<dbReference type="GO" id="GO:0005524">
    <property type="term" value="F:ATP binding"/>
    <property type="evidence" value="ECO:0007669"/>
    <property type="project" value="UniProtKB-KW"/>
</dbReference>
<dbReference type="SUPFAM" id="SSF48371">
    <property type="entry name" value="ARM repeat"/>
    <property type="match status" value="1"/>
</dbReference>
<evidence type="ECO:0000256" key="7">
    <source>
        <dbReference type="ARBA" id="ARBA00023136"/>
    </source>
</evidence>
<dbReference type="RefSeq" id="WP_103790199.1">
    <property type="nucleotide sequence ID" value="NZ_PQVF01000012.1"/>
</dbReference>
<dbReference type="InterPro" id="IPR011989">
    <property type="entry name" value="ARM-like"/>
</dbReference>
<comment type="similarity">
    <text evidence="8">Belongs to the ADP/ATP translocase tlc family.</text>
</comment>
<dbReference type="CDD" id="cd06174">
    <property type="entry name" value="MFS"/>
    <property type="match status" value="1"/>
</dbReference>
<dbReference type="InterPro" id="IPR004667">
    <property type="entry name" value="ADP_ATP_car_bac_type"/>
</dbReference>
<proteinExistence type="inferred from homology"/>
<feature type="transmembrane region" description="Helical" evidence="8">
    <location>
        <begin position="302"/>
        <end position="325"/>
    </location>
</feature>
<feature type="transmembrane region" description="Helical" evidence="8">
    <location>
        <begin position="21"/>
        <end position="44"/>
    </location>
</feature>
<keyword evidence="5 8" id="KW-0067">ATP-binding</keyword>
<keyword evidence="4 8" id="KW-0547">Nucleotide-binding</keyword>
<comment type="caution">
    <text evidence="9">The sequence shown here is derived from an EMBL/GenBank/DDBJ whole genome shotgun (WGS) entry which is preliminary data.</text>
</comment>
<accession>A0A2S4ZZL6</accession>
<evidence type="ECO:0000256" key="6">
    <source>
        <dbReference type="ARBA" id="ARBA00022989"/>
    </source>
</evidence>
<keyword evidence="2 8" id="KW-0813">Transport</keyword>
<evidence type="ECO:0000313" key="9">
    <source>
        <dbReference type="EMBL" id="POY35313.1"/>
    </source>
</evidence>
<dbReference type="GO" id="GO:0016020">
    <property type="term" value="C:membrane"/>
    <property type="evidence" value="ECO:0007669"/>
    <property type="project" value="UniProtKB-SubCell"/>
</dbReference>
<evidence type="ECO:0000256" key="8">
    <source>
        <dbReference type="RuleBase" id="RU363121"/>
    </source>
</evidence>
<dbReference type="InterPro" id="IPR016024">
    <property type="entry name" value="ARM-type_fold"/>
</dbReference>
<evidence type="ECO:0000256" key="4">
    <source>
        <dbReference type="ARBA" id="ARBA00022741"/>
    </source>
</evidence>
<feature type="transmembrane region" description="Helical" evidence="8">
    <location>
        <begin position="145"/>
        <end position="164"/>
    </location>
</feature>
<dbReference type="Gene3D" id="1.25.10.10">
    <property type="entry name" value="Leucine-rich Repeat Variant"/>
    <property type="match status" value="1"/>
</dbReference>
<feature type="transmembrane region" description="Helical" evidence="8">
    <location>
        <begin position="270"/>
        <end position="290"/>
    </location>
</feature>
<dbReference type="Gene3D" id="1.20.1250.20">
    <property type="entry name" value="MFS general substrate transporter like domains"/>
    <property type="match status" value="1"/>
</dbReference>
<sequence>MKNKVLSALNIKVSESAYVFDLLRVQIFIGIAVSYVNIIAYTLFLKTLSIHLLPYAYLTMAVLLLLLNIVYEKLEHRLSPLNLLKYIVVFSIVILVSLWLGLSLGFKNSFVFALMVWSVLFYMLNGYTYWGLVSQLFNIRESKRVFSIIGAGDIPAKLIGYLSAPLLIPLFGLTHLLWFSVIAMLAGLWFFNKAVKERNWDAINEQSHESLPHVHHKHETSVQKKGLMSVIFKNELIFSISILTILSYNVFNIIDFTFLSQVKMKYEDVATLAAFVATFFAVGRFIALALKLLITSRVIERWGIIKGLFATPLILLTFSMIFFALNQQSQYMLYVFGAMVLLTEVLRSTMQEPVFFILFQPLKEKLRLHGHLISKGYMLPPSLMIVGLSLIFLDKIGVDVTILLTIKIVLLNLVVWAVVILYVKKAYLNTLHQSIKKGFFSSEDVYLNDKKSIDILLDKIYNGSKSEVIYALKLLGNANHPEINNLLHQQLLGNDPDIKLYVLSELKRSNAVDISLLKRLITQEPDLEIKQKLTSIICRHDPEYLHEMAKNISHLEYPIRKVVIINLLNQEEFNHLIIAGNELNNLIQSEVPEERELAVKIISELKNVRFTAAIEQLIDDEDATVKRSAIVAACKLKMQKTLPEILNMLNRPSEKYIALQGLLQYGDELFVDVDPEITDDYSTELIRLAGKMKGSHSTGYLIASIQSSTEDIYKIVYSLWKKEYKPLTGKETSLMNHLLETCFQNARNKLEYFYSIQSLKNHFLVRNSLHSEIQSDLETALRICCLLYEKGEINRILELIEVGDNSKLYNAIEILEIVLPQRITKELNVLFDHVIDPNDTRKAYKAQDIDAMFDKIVFTQADEFNPWTKSVCIYSSWQNKDYGFIQKLAVSPVVSRQSYVMKETTAYVLNALT</sequence>
<comment type="subcellular location">
    <subcellularLocation>
        <location evidence="1 8">Membrane</location>
        <topology evidence="1 8">Multi-pass membrane protein</topology>
    </subcellularLocation>
</comment>
<dbReference type="EMBL" id="PQVF01000012">
    <property type="protein sequence ID" value="POY35313.1"/>
    <property type="molecule type" value="Genomic_DNA"/>
</dbReference>
<feature type="transmembrane region" description="Helical" evidence="8">
    <location>
        <begin position="83"/>
        <end position="104"/>
    </location>
</feature>
<name>A0A2S4ZZL6_9SPHI</name>
<evidence type="ECO:0000256" key="5">
    <source>
        <dbReference type="ARBA" id="ARBA00022840"/>
    </source>
</evidence>
<feature type="transmembrane region" description="Helical" evidence="8">
    <location>
        <begin position="170"/>
        <end position="191"/>
    </location>
</feature>
<evidence type="ECO:0000313" key="10">
    <source>
        <dbReference type="Proteomes" id="UP000236893"/>
    </source>
</evidence>
<dbReference type="SUPFAM" id="SSF103473">
    <property type="entry name" value="MFS general substrate transporter"/>
    <property type="match status" value="1"/>
</dbReference>
<keyword evidence="6 8" id="KW-1133">Transmembrane helix</keyword>
<evidence type="ECO:0000256" key="3">
    <source>
        <dbReference type="ARBA" id="ARBA00022692"/>
    </source>
</evidence>
<dbReference type="GO" id="GO:0005471">
    <property type="term" value="F:ATP:ADP antiporter activity"/>
    <property type="evidence" value="ECO:0007669"/>
    <property type="project" value="InterPro"/>
</dbReference>
<dbReference type="OrthoDB" id="9810708at2"/>
<gene>
    <name evidence="9" type="ORF">C3K47_16140</name>
</gene>
<dbReference type="InterPro" id="IPR036259">
    <property type="entry name" value="MFS_trans_sf"/>
</dbReference>
<evidence type="ECO:0000256" key="1">
    <source>
        <dbReference type="ARBA" id="ARBA00004141"/>
    </source>
</evidence>
<protein>
    <recommendedName>
        <fullName evidence="8">ADP,ATP carrier protein</fullName>
    </recommendedName>
</protein>
<keyword evidence="7 8" id="KW-0472">Membrane</keyword>